<dbReference type="Gene3D" id="3.40.720.10">
    <property type="entry name" value="Alkaline Phosphatase, subunit A"/>
    <property type="match status" value="1"/>
</dbReference>
<dbReference type="CDD" id="cd16027">
    <property type="entry name" value="SGSH"/>
    <property type="match status" value="1"/>
</dbReference>
<evidence type="ECO:0000313" key="7">
    <source>
        <dbReference type="Proteomes" id="UP001310022"/>
    </source>
</evidence>
<dbReference type="SUPFAM" id="SSF53649">
    <property type="entry name" value="Alkaline phosphatase-like"/>
    <property type="match status" value="1"/>
</dbReference>
<gene>
    <name evidence="6" type="ORF">PEDI_40510</name>
</gene>
<evidence type="ECO:0000256" key="2">
    <source>
        <dbReference type="ARBA" id="ARBA00022801"/>
    </source>
</evidence>
<dbReference type="AlphaFoldDB" id="A0AAN4W261"/>
<dbReference type="GO" id="GO:0004065">
    <property type="term" value="F:arylsulfatase activity"/>
    <property type="evidence" value="ECO:0007669"/>
    <property type="project" value="TreeGrafter"/>
</dbReference>
<dbReference type="InterPro" id="IPR017850">
    <property type="entry name" value="Alkaline_phosphatase_core_sf"/>
</dbReference>
<dbReference type="Pfam" id="PF00884">
    <property type="entry name" value="Sulfatase"/>
    <property type="match status" value="1"/>
</dbReference>
<dbReference type="InterPro" id="IPR050738">
    <property type="entry name" value="Sulfatase"/>
</dbReference>
<dbReference type="InterPro" id="IPR000917">
    <property type="entry name" value="Sulfatase_N"/>
</dbReference>
<feature type="compositionally biased region" description="Basic residues" evidence="3">
    <location>
        <begin position="497"/>
        <end position="514"/>
    </location>
</feature>
<name>A0AAN4W261_9BACT</name>
<feature type="domain" description="Sulfatase N-terminal" evidence="5">
    <location>
        <begin position="25"/>
        <end position="312"/>
    </location>
</feature>
<dbReference type="RefSeq" id="WP_338238656.1">
    <property type="nucleotide sequence ID" value="NZ_BQKE01000003.1"/>
</dbReference>
<evidence type="ECO:0000256" key="3">
    <source>
        <dbReference type="SAM" id="MobiDB-lite"/>
    </source>
</evidence>
<sequence>MKKILFSILTFCAVQFQAVAQTDQPNVVVITADDLGYEAVNSFGRDIPNLTPQMDSFASEAVQFMNGHTNTPMCQPSRSCIATGLYGMNSGMMGFIHMKEENPTIMQTLQDNGYLTGVLGKVKHSTPHMGFQWDFEQDYGDLGSGRSPKKYSTYVGEFAQRAKEEQKPFYLMVNSHDPHRTFHDPAKPMKKGAEKPSKIFSTEEVEVPAYLPNTPQVRYELACYYNSVRRFDDTFGAVIQTLKEAGVYENTLIIVLSDNGSPFPFAKANAYVCSTRTPFYVKWNGVSKDGLIDDEHFVQSIDIFPTVLEATGLSVDRKLDGQSFLPLTKGEKRDGFEYTFAEIDYKIGGKQPTVMRSIQDKKFRYIINPWSVAEVRYSNSNEGEILKEIEAGKYPELEKWADMYRHRVPEELYDIQEDPDCVNNLIDDPKFKKELKFYRAALRKWMEENNDIALNYVDIMNKPGQLKKAYKEFPNKESLMPQEQIDEVARKKAEKLARKKRQQQAKQRKNNKGK</sequence>
<reference evidence="6 7" key="1">
    <citation type="submission" date="2021-12" db="EMBL/GenBank/DDBJ databases">
        <title>Genome sequencing of bacteria with rrn-lacking chromosome and rrn-plasmid.</title>
        <authorList>
            <person name="Anda M."/>
            <person name="Iwasaki W."/>
        </authorList>
    </citation>
    <scope>NUCLEOTIDE SEQUENCE [LARGE SCALE GENOMIC DNA]</scope>
    <source>
        <strain evidence="6 7">NBRC 15940</strain>
    </source>
</reference>
<keyword evidence="2" id="KW-0378">Hydrolase</keyword>
<feature type="signal peptide" evidence="4">
    <location>
        <begin position="1"/>
        <end position="20"/>
    </location>
</feature>
<dbReference type="Proteomes" id="UP001310022">
    <property type="component" value="Unassembled WGS sequence"/>
</dbReference>
<dbReference type="PANTHER" id="PTHR42693:SF53">
    <property type="entry name" value="ENDO-4-O-SULFATASE"/>
    <property type="match status" value="1"/>
</dbReference>
<accession>A0AAN4W261</accession>
<protein>
    <submittedName>
        <fullName evidence="6">N-acetylgalactosamine-6-sulfatase</fullName>
    </submittedName>
</protein>
<feature type="chain" id="PRO_5043051331" evidence="4">
    <location>
        <begin position="21"/>
        <end position="514"/>
    </location>
</feature>
<proteinExistence type="inferred from homology"/>
<dbReference type="EMBL" id="BQKE01000003">
    <property type="protein sequence ID" value="GJM63499.1"/>
    <property type="molecule type" value="Genomic_DNA"/>
</dbReference>
<feature type="region of interest" description="Disordered" evidence="3">
    <location>
        <begin position="488"/>
        <end position="514"/>
    </location>
</feature>
<comment type="similarity">
    <text evidence="1">Belongs to the sulfatase family.</text>
</comment>
<comment type="caution">
    <text evidence="6">The sequence shown here is derived from an EMBL/GenBank/DDBJ whole genome shotgun (WGS) entry which is preliminary data.</text>
</comment>
<evidence type="ECO:0000256" key="1">
    <source>
        <dbReference type="ARBA" id="ARBA00008779"/>
    </source>
</evidence>
<organism evidence="6 7">
    <name type="scientific">Persicobacter diffluens</name>
    <dbReference type="NCBI Taxonomy" id="981"/>
    <lineage>
        <taxon>Bacteria</taxon>
        <taxon>Pseudomonadati</taxon>
        <taxon>Bacteroidota</taxon>
        <taxon>Cytophagia</taxon>
        <taxon>Cytophagales</taxon>
        <taxon>Persicobacteraceae</taxon>
        <taxon>Persicobacter</taxon>
    </lineage>
</organism>
<dbReference type="PANTHER" id="PTHR42693">
    <property type="entry name" value="ARYLSULFATASE FAMILY MEMBER"/>
    <property type="match status" value="1"/>
</dbReference>
<evidence type="ECO:0000313" key="6">
    <source>
        <dbReference type="EMBL" id="GJM63499.1"/>
    </source>
</evidence>
<keyword evidence="7" id="KW-1185">Reference proteome</keyword>
<evidence type="ECO:0000259" key="5">
    <source>
        <dbReference type="Pfam" id="PF00884"/>
    </source>
</evidence>
<evidence type="ECO:0000256" key="4">
    <source>
        <dbReference type="SAM" id="SignalP"/>
    </source>
</evidence>
<keyword evidence="4" id="KW-0732">Signal</keyword>